<gene>
    <name evidence="2" type="ORF">HYC85_020817</name>
</gene>
<sequence length="61" mass="7025">MEKQITWRSKSPGEASNRTKPQTQIKPNRTKLNSNQTQLNFPKFSLNRTKLNSPIKPKSIS</sequence>
<accession>A0A7J7GSM6</accession>
<feature type="compositionally biased region" description="Polar residues" evidence="1">
    <location>
        <begin position="1"/>
        <end position="52"/>
    </location>
</feature>
<protein>
    <submittedName>
        <fullName evidence="2">Uncharacterized protein</fullName>
    </submittedName>
</protein>
<name>A0A7J7GSM6_CAMSI</name>
<proteinExistence type="predicted"/>
<organism evidence="2 3">
    <name type="scientific">Camellia sinensis</name>
    <name type="common">Tea plant</name>
    <name type="synonym">Thea sinensis</name>
    <dbReference type="NCBI Taxonomy" id="4442"/>
    <lineage>
        <taxon>Eukaryota</taxon>
        <taxon>Viridiplantae</taxon>
        <taxon>Streptophyta</taxon>
        <taxon>Embryophyta</taxon>
        <taxon>Tracheophyta</taxon>
        <taxon>Spermatophyta</taxon>
        <taxon>Magnoliopsida</taxon>
        <taxon>eudicotyledons</taxon>
        <taxon>Gunneridae</taxon>
        <taxon>Pentapetalae</taxon>
        <taxon>asterids</taxon>
        <taxon>Ericales</taxon>
        <taxon>Theaceae</taxon>
        <taxon>Camellia</taxon>
    </lineage>
</organism>
<dbReference type="Proteomes" id="UP000593564">
    <property type="component" value="Unassembled WGS sequence"/>
</dbReference>
<dbReference type="EMBL" id="JACBKZ010000009">
    <property type="protein sequence ID" value="KAF5943175.1"/>
    <property type="molecule type" value="Genomic_DNA"/>
</dbReference>
<dbReference type="AlphaFoldDB" id="A0A7J7GSM6"/>
<reference evidence="3" key="1">
    <citation type="journal article" date="2020" name="Nat. Commun.">
        <title>Genome assembly of wild tea tree DASZ reveals pedigree and selection history of tea varieties.</title>
        <authorList>
            <person name="Zhang W."/>
            <person name="Zhang Y."/>
            <person name="Qiu H."/>
            <person name="Guo Y."/>
            <person name="Wan H."/>
            <person name="Zhang X."/>
            <person name="Scossa F."/>
            <person name="Alseekh S."/>
            <person name="Zhang Q."/>
            <person name="Wang P."/>
            <person name="Xu L."/>
            <person name="Schmidt M.H."/>
            <person name="Jia X."/>
            <person name="Li D."/>
            <person name="Zhu A."/>
            <person name="Guo F."/>
            <person name="Chen W."/>
            <person name="Ni D."/>
            <person name="Usadel B."/>
            <person name="Fernie A.R."/>
            <person name="Wen W."/>
        </authorList>
    </citation>
    <scope>NUCLEOTIDE SEQUENCE [LARGE SCALE GENOMIC DNA]</scope>
    <source>
        <strain evidence="3">cv. G240</strain>
    </source>
</reference>
<feature type="region of interest" description="Disordered" evidence="1">
    <location>
        <begin position="1"/>
        <end position="61"/>
    </location>
</feature>
<evidence type="ECO:0000313" key="3">
    <source>
        <dbReference type="Proteomes" id="UP000593564"/>
    </source>
</evidence>
<keyword evidence="3" id="KW-1185">Reference proteome</keyword>
<evidence type="ECO:0000313" key="2">
    <source>
        <dbReference type="EMBL" id="KAF5943175.1"/>
    </source>
</evidence>
<reference evidence="2 3" key="2">
    <citation type="submission" date="2020-07" db="EMBL/GenBank/DDBJ databases">
        <title>Genome assembly of wild tea tree DASZ reveals pedigree and selection history of tea varieties.</title>
        <authorList>
            <person name="Zhang W."/>
        </authorList>
    </citation>
    <scope>NUCLEOTIDE SEQUENCE [LARGE SCALE GENOMIC DNA]</scope>
    <source>
        <strain evidence="3">cv. G240</strain>
        <tissue evidence="2">Leaf</tissue>
    </source>
</reference>
<comment type="caution">
    <text evidence="2">The sequence shown here is derived from an EMBL/GenBank/DDBJ whole genome shotgun (WGS) entry which is preliminary data.</text>
</comment>
<evidence type="ECO:0000256" key="1">
    <source>
        <dbReference type="SAM" id="MobiDB-lite"/>
    </source>
</evidence>